<dbReference type="Gene3D" id="1.20.1250.20">
    <property type="entry name" value="MFS general substrate transporter like domains"/>
    <property type="match status" value="2"/>
</dbReference>
<evidence type="ECO:0000256" key="5">
    <source>
        <dbReference type="ARBA" id="ARBA00023136"/>
    </source>
</evidence>
<feature type="transmembrane region" description="Helical" evidence="7">
    <location>
        <begin position="410"/>
        <end position="429"/>
    </location>
</feature>
<sequence>MPQSVDGKQDFEHREQDAIGEEAKTEAPDAADNRIHVTEEQNRAILRKTDKHILITLMVIYFMQALDKTNLGMMNLLGLSKDLHLHGNQYSLVSSVIPFAQMAWQPVSSYLVVRLDTRYFMTALIVLWGAMAMVLGAANSYASILAIRFFLGLFEAGCLPLFSVLTAQWYRRSEQPLRVALWYGMNGICSICAALFSYGFAHMSDDAPIRKWQGLALLCGAITIISAPLVWFRVASTVAKANFLTPEEKEIAIERLRANQTGVGSNEYKWSHVWEVAYDPKSYLFVGIALLINAGAAVASAFGPTLINNMGFDAYTSALLNMPFGFLQLVVILIASWAAQRFHSKSIPLAILQIPCLIGSILLYTEGISGHFRQGIGLFGYYLLASVFGCNPLIISWLMANTGGQTKKSVLLSLYQIGAAAGNIIGPMLFNAKDAPYYIPGLRGCMGIFAAQLVLVGVTYLVLVWLNRVRRRQRVANGKPENIKDTSMMNKFENFDDDAGVLGQNALDDLTDFKNDDVNDGASEGRISDEEVVMFGTR</sequence>
<dbReference type="InterPro" id="IPR020846">
    <property type="entry name" value="MFS_dom"/>
</dbReference>
<dbReference type="GO" id="GO:0016020">
    <property type="term" value="C:membrane"/>
    <property type="evidence" value="ECO:0007669"/>
    <property type="project" value="UniProtKB-SubCell"/>
</dbReference>
<evidence type="ECO:0000313" key="9">
    <source>
        <dbReference type="EMBL" id="RSH85088.1"/>
    </source>
</evidence>
<dbReference type="Pfam" id="PF07690">
    <property type="entry name" value="MFS_1"/>
    <property type="match status" value="1"/>
</dbReference>
<feature type="region of interest" description="Disordered" evidence="6">
    <location>
        <begin position="1"/>
        <end position="31"/>
    </location>
</feature>
<evidence type="ECO:0000256" key="1">
    <source>
        <dbReference type="ARBA" id="ARBA00004141"/>
    </source>
</evidence>
<feature type="transmembrane region" description="Helical" evidence="7">
    <location>
        <begin position="441"/>
        <end position="466"/>
    </location>
</feature>
<evidence type="ECO:0000259" key="8">
    <source>
        <dbReference type="PROSITE" id="PS50850"/>
    </source>
</evidence>
<comment type="caution">
    <text evidence="9">The sequence shown here is derived from an EMBL/GenBank/DDBJ whole genome shotgun (WGS) entry which is preliminary data.</text>
</comment>
<dbReference type="InterPro" id="IPR011701">
    <property type="entry name" value="MFS"/>
</dbReference>
<dbReference type="InterPro" id="IPR036259">
    <property type="entry name" value="MFS_trans_sf"/>
</dbReference>
<evidence type="ECO:0000256" key="3">
    <source>
        <dbReference type="ARBA" id="ARBA00022692"/>
    </source>
</evidence>
<feature type="transmembrane region" description="Helical" evidence="7">
    <location>
        <begin position="346"/>
        <end position="364"/>
    </location>
</feature>
<dbReference type="PROSITE" id="PS50850">
    <property type="entry name" value="MFS"/>
    <property type="match status" value="1"/>
</dbReference>
<keyword evidence="5 7" id="KW-0472">Membrane</keyword>
<protein>
    <recommendedName>
        <fullName evidence="8">Major facilitator superfamily (MFS) profile domain-containing protein</fullName>
    </recommendedName>
</protein>
<proteinExistence type="predicted"/>
<evidence type="ECO:0000256" key="7">
    <source>
        <dbReference type="SAM" id="Phobius"/>
    </source>
</evidence>
<accession>A0A427Y1U0</accession>
<dbReference type="PANTHER" id="PTHR43791">
    <property type="entry name" value="PERMEASE-RELATED"/>
    <property type="match status" value="1"/>
</dbReference>
<keyword evidence="10" id="KW-1185">Reference proteome</keyword>
<dbReference type="GeneID" id="39591224"/>
<feature type="transmembrane region" description="Helical" evidence="7">
    <location>
        <begin position="53"/>
        <end position="71"/>
    </location>
</feature>
<dbReference type="RefSeq" id="XP_028478536.1">
    <property type="nucleotide sequence ID" value="XM_028622084.1"/>
</dbReference>
<dbReference type="PANTHER" id="PTHR43791:SF16">
    <property type="entry name" value="TRANSPORTER, PUTATIVE (AFU_ORTHOLOGUE AFUA_3G01840)-RELATED"/>
    <property type="match status" value="1"/>
</dbReference>
<comment type="subcellular location">
    <subcellularLocation>
        <location evidence="1">Membrane</location>
        <topology evidence="1">Multi-pass membrane protein</topology>
    </subcellularLocation>
</comment>
<feature type="transmembrane region" description="Helical" evidence="7">
    <location>
        <begin position="144"/>
        <end position="167"/>
    </location>
</feature>
<keyword evidence="4 7" id="KW-1133">Transmembrane helix</keyword>
<evidence type="ECO:0000256" key="4">
    <source>
        <dbReference type="ARBA" id="ARBA00022989"/>
    </source>
</evidence>
<evidence type="ECO:0000256" key="2">
    <source>
        <dbReference type="ARBA" id="ARBA00022448"/>
    </source>
</evidence>
<dbReference type="SUPFAM" id="SSF103473">
    <property type="entry name" value="MFS general substrate transporter"/>
    <property type="match status" value="1"/>
</dbReference>
<feature type="transmembrane region" description="Helical" evidence="7">
    <location>
        <begin position="91"/>
        <end position="112"/>
    </location>
</feature>
<feature type="compositionally biased region" description="Basic and acidic residues" evidence="6">
    <location>
        <begin position="7"/>
        <end position="31"/>
    </location>
</feature>
<feature type="transmembrane region" description="Helical" evidence="7">
    <location>
        <begin position="319"/>
        <end position="339"/>
    </location>
</feature>
<feature type="transmembrane region" description="Helical" evidence="7">
    <location>
        <begin position="283"/>
        <end position="307"/>
    </location>
</feature>
<feature type="transmembrane region" description="Helical" evidence="7">
    <location>
        <begin position="179"/>
        <end position="200"/>
    </location>
</feature>
<feature type="transmembrane region" description="Helical" evidence="7">
    <location>
        <begin position="376"/>
        <end position="398"/>
    </location>
</feature>
<organism evidence="9 10">
    <name type="scientific">Apiotrichum porosum</name>
    <dbReference type="NCBI Taxonomy" id="105984"/>
    <lineage>
        <taxon>Eukaryota</taxon>
        <taxon>Fungi</taxon>
        <taxon>Dikarya</taxon>
        <taxon>Basidiomycota</taxon>
        <taxon>Agaricomycotina</taxon>
        <taxon>Tremellomycetes</taxon>
        <taxon>Trichosporonales</taxon>
        <taxon>Trichosporonaceae</taxon>
        <taxon>Apiotrichum</taxon>
    </lineage>
</organism>
<dbReference type="EMBL" id="RSCE01000003">
    <property type="protein sequence ID" value="RSH85088.1"/>
    <property type="molecule type" value="Genomic_DNA"/>
</dbReference>
<keyword evidence="3 7" id="KW-0812">Transmembrane</keyword>
<keyword evidence="2" id="KW-0813">Transport</keyword>
<gene>
    <name evidence="9" type="ORF">EHS24_006681</name>
</gene>
<dbReference type="Proteomes" id="UP000279236">
    <property type="component" value="Unassembled WGS sequence"/>
</dbReference>
<dbReference type="AlphaFoldDB" id="A0A427Y1U0"/>
<evidence type="ECO:0000313" key="10">
    <source>
        <dbReference type="Proteomes" id="UP000279236"/>
    </source>
</evidence>
<dbReference type="GO" id="GO:0022857">
    <property type="term" value="F:transmembrane transporter activity"/>
    <property type="evidence" value="ECO:0007669"/>
    <property type="project" value="InterPro"/>
</dbReference>
<evidence type="ECO:0000256" key="6">
    <source>
        <dbReference type="SAM" id="MobiDB-lite"/>
    </source>
</evidence>
<feature type="domain" description="Major facilitator superfamily (MFS) profile" evidence="8">
    <location>
        <begin position="53"/>
        <end position="469"/>
    </location>
</feature>
<name>A0A427Y1U0_9TREE</name>
<feature type="transmembrane region" description="Helical" evidence="7">
    <location>
        <begin position="212"/>
        <end position="232"/>
    </location>
</feature>
<feature type="transmembrane region" description="Helical" evidence="7">
    <location>
        <begin position="119"/>
        <end position="138"/>
    </location>
</feature>
<reference evidence="9 10" key="1">
    <citation type="submission" date="2018-11" db="EMBL/GenBank/DDBJ databases">
        <title>Genome sequence of Apiotrichum porosum DSM 27194.</title>
        <authorList>
            <person name="Aliyu H."/>
            <person name="Gorte O."/>
            <person name="Ochsenreither K."/>
        </authorList>
    </citation>
    <scope>NUCLEOTIDE SEQUENCE [LARGE SCALE GENOMIC DNA]</scope>
    <source>
        <strain evidence="9 10">DSM 27194</strain>
    </source>
</reference>
<dbReference type="OrthoDB" id="6730379at2759"/>